<sequence>MPAQRAPSTTSDEMSHAKPAPSTMTVGPPTHVGSELILTTQRLTPPISAHRSSVRGPNPGRAPCLNSAGVTQQM</sequence>
<gene>
    <name evidence="2" type="ORF">TcWFU_008992</name>
</gene>
<name>A0ABR4QTP8_9CEST</name>
<feature type="region of interest" description="Disordered" evidence="1">
    <location>
        <begin position="47"/>
        <end position="74"/>
    </location>
</feature>
<evidence type="ECO:0000313" key="3">
    <source>
        <dbReference type="Proteomes" id="UP001651158"/>
    </source>
</evidence>
<evidence type="ECO:0000256" key="1">
    <source>
        <dbReference type="SAM" id="MobiDB-lite"/>
    </source>
</evidence>
<dbReference type="EMBL" id="JAKROA010000001">
    <property type="protein sequence ID" value="KAL5112849.1"/>
    <property type="molecule type" value="Genomic_DNA"/>
</dbReference>
<proteinExistence type="predicted"/>
<comment type="caution">
    <text evidence="2">The sequence shown here is derived from an EMBL/GenBank/DDBJ whole genome shotgun (WGS) entry which is preliminary data.</text>
</comment>
<reference evidence="2 3" key="1">
    <citation type="journal article" date="2022" name="Front. Cell. Infect. Microbiol.">
        <title>The Genomes of Two Strains of Taenia crassiceps the Animal Model for the Study of Human Cysticercosis.</title>
        <authorList>
            <person name="Bobes R.J."/>
            <person name="Estrada K."/>
            <person name="Rios-Valencia D.G."/>
            <person name="Calderon-Gallegos A."/>
            <person name="de la Torre P."/>
            <person name="Carrero J.C."/>
            <person name="Sanchez-Flores A."/>
            <person name="Laclette J.P."/>
        </authorList>
    </citation>
    <scope>NUCLEOTIDE SEQUENCE [LARGE SCALE GENOMIC DNA]</scope>
    <source>
        <strain evidence="2">WFUcys</strain>
    </source>
</reference>
<feature type="region of interest" description="Disordered" evidence="1">
    <location>
        <begin position="1"/>
        <end position="31"/>
    </location>
</feature>
<accession>A0ABR4QTP8</accession>
<protein>
    <submittedName>
        <fullName evidence="2">Uncharacterized protein</fullName>
    </submittedName>
</protein>
<evidence type="ECO:0000313" key="2">
    <source>
        <dbReference type="EMBL" id="KAL5112849.1"/>
    </source>
</evidence>
<feature type="compositionally biased region" description="Polar residues" evidence="1">
    <location>
        <begin position="1"/>
        <end position="12"/>
    </location>
</feature>
<organism evidence="2 3">
    <name type="scientific">Taenia crassiceps</name>
    <dbReference type="NCBI Taxonomy" id="6207"/>
    <lineage>
        <taxon>Eukaryota</taxon>
        <taxon>Metazoa</taxon>
        <taxon>Spiralia</taxon>
        <taxon>Lophotrochozoa</taxon>
        <taxon>Platyhelminthes</taxon>
        <taxon>Cestoda</taxon>
        <taxon>Eucestoda</taxon>
        <taxon>Cyclophyllidea</taxon>
        <taxon>Taeniidae</taxon>
        <taxon>Taenia</taxon>
    </lineage>
</organism>
<dbReference type="Proteomes" id="UP001651158">
    <property type="component" value="Unassembled WGS sequence"/>
</dbReference>
<keyword evidence="3" id="KW-1185">Reference proteome</keyword>